<proteinExistence type="inferred from homology"/>
<feature type="domain" description="Pyrroline-5-carboxylate reductase dimerisation" evidence="4">
    <location>
        <begin position="164"/>
        <end position="262"/>
    </location>
</feature>
<dbReference type="InterPro" id="IPR036291">
    <property type="entry name" value="NAD(P)-bd_dom_sf"/>
</dbReference>
<comment type="caution">
    <text evidence="5">The sequence shown here is derived from an EMBL/GenBank/DDBJ whole genome shotgun (WGS) entry which is preliminary data.</text>
</comment>
<dbReference type="Gene3D" id="1.10.3730.10">
    <property type="entry name" value="ProC C-terminal domain-like"/>
    <property type="match status" value="1"/>
</dbReference>
<dbReference type="SUPFAM" id="SSF48179">
    <property type="entry name" value="6-phosphogluconate dehydrogenase C-terminal domain-like"/>
    <property type="match status" value="1"/>
</dbReference>
<evidence type="ECO:0000256" key="2">
    <source>
        <dbReference type="PIRSR" id="PIRSR000193-1"/>
    </source>
</evidence>
<dbReference type="PANTHER" id="PTHR11645">
    <property type="entry name" value="PYRROLINE-5-CARBOXYLATE REDUCTASE"/>
    <property type="match status" value="1"/>
</dbReference>
<accession>A0A1R1RUI2</accession>
<keyword evidence="6" id="KW-1185">Reference proteome</keyword>
<dbReference type="Gene3D" id="3.40.50.720">
    <property type="entry name" value="NAD(P)-binding Rossmann-like Domain"/>
    <property type="match status" value="1"/>
</dbReference>
<sequence length="273" mass="29824">MNIGFIGTGNMGTILIEALVESKAVIPSSLTITNRTIDKALNIKKRFPDIQVAERPEEVISESEAVFICVKPLDIYPLLKRLAPAFSKDQILITITSPVQVEQLESVVSCQAARVIPSITNRALSGVSLLTFGESCNAEAKEKITDTMKKISIPLEIESGITRVASDIVSCGPAFISYLIQELIHAAVKETSVTKEDAILMSKEMLVGLGRLLETEVYTLPALQEKVCVKGGVTGEGLKALENGAQDMFRQMFRNTHLKYEEDIAAVKKQFPV</sequence>
<dbReference type="PIRSF" id="PIRSF000193">
    <property type="entry name" value="Pyrrol-5-carb_rd"/>
    <property type="match status" value="1"/>
</dbReference>
<organism evidence="5 6">
    <name type="scientific">Bacillus swezeyi</name>
    <dbReference type="NCBI Taxonomy" id="1925020"/>
    <lineage>
        <taxon>Bacteria</taxon>
        <taxon>Bacillati</taxon>
        <taxon>Bacillota</taxon>
        <taxon>Bacilli</taxon>
        <taxon>Bacillales</taxon>
        <taxon>Bacillaceae</taxon>
        <taxon>Bacillus</taxon>
    </lineage>
</organism>
<gene>
    <name evidence="5" type="ORF">BW143_06330</name>
</gene>
<dbReference type="InterPro" id="IPR000304">
    <property type="entry name" value="Pyrroline-COOH_reductase"/>
</dbReference>
<dbReference type="InterPro" id="IPR029036">
    <property type="entry name" value="P5CR_dimer"/>
</dbReference>
<dbReference type="AlphaFoldDB" id="A0A1R1QS90"/>
<dbReference type="EMBL" id="MTJL01000010">
    <property type="protein sequence ID" value="OMI07508.1"/>
    <property type="molecule type" value="Genomic_DNA"/>
</dbReference>
<dbReference type="InterPro" id="IPR028939">
    <property type="entry name" value="P5C_Rdtase_cat_N"/>
</dbReference>
<evidence type="ECO:0000313" key="6">
    <source>
        <dbReference type="Proteomes" id="UP000187367"/>
    </source>
</evidence>
<dbReference type="NCBIfam" id="NF005814">
    <property type="entry name" value="PRK07680.1"/>
    <property type="match status" value="1"/>
</dbReference>
<evidence type="ECO:0000313" key="5">
    <source>
        <dbReference type="EMBL" id="OMI07508.1"/>
    </source>
</evidence>
<dbReference type="GO" id="GO:0004735">
    <property type="term" value="F:pyrroline-5-carboxylate reductase activity"/>
    <property type="evidence" value="ECO:0007669"/>
    <property type="project" value="InterPro"/>
</dbReference>
<feature type="binding site" evidence="2">
    <location>
        <begin position="6"/>
        <end position="11"/>
    </location>
    <ligand>
        <name>NADP(+)</name>
        <dbReference type="ChEBI" id="CHEBI:58349"/>
    </ligand>
</feature>
<dbReference type="Pfam" id="PF03807">
    <property type="entry name" value="F420_oxidored"/>
    <property type="match status" value="1"/>
</dbReference>
<evidence type="ECO:0000256" key="1">
    <source>
        <dbReference type="ARBA" id="ARBA00005525"/>
    </source>
</evidence>
<name>A0A1R1QS90_9BACI</name>
<reference evidence="5 6" key="1">
    <citation type="submission" date="2017-01" db="EMBL/GenBank/DDBJ databases">
        <title>Bacillus phylogenomics.</title>
        <authorList>
            <person name="Dunlap C."/>
        </authorList>
    </citation>
    <scope>NUCLEOTIDE SEQUENCE [LARGE SCALE GENOMIC DNA]</scope>
    <source>
        <strain evidence="5 6">NRRL B-41282</strain>
    </source>
</reference>
<dbReference type="RefSeq" id="WP_076761932.1">
    <property type="nucleotide sequence ID" value="NZ_JARMMK010000008.1"/>
</dbReference>
<dbReference type="PANTHER" id="PTHR11645:SF51">
    <property type="entry name" value="COME OPERON PROTEIN 4"/>
    <property type="match status" value="1"/>
</dbReference>
<evidence type="ECO:0000259" key="3">
    <source>
        <dbReference type="Pfam" id="PF03807"/>
    </source>
</evidence>
<feature type="domain" description="Pyrroline-5-carboxylate reductase catalytic N-terminal" evidence="3">
    <location>
        <begin position="3"/>
        <end position="97"/>
    </location>
</feature>
<protein>
    <submittedName>
        <fullName evidence="5">Late competence protein ComER</fullName>
    </submittedName>
</protein>
<dbReference type="InterPro" id="IPR008927">
    <property type="entry name" value="6-PGluconate_DH-like_C_sf"/>
</dbReference>
<dbReference type="OrthoDB" id="9805754at2"/>
<keyword evidence="2" id="KW-0521">NADP</keyword>
<dbReference type="InterPro" id="IPR053790">
    <property type="entry name" value="P5CR-like_CS"/>
</dbReference>
<dbReference type="PROSITE" id="PS00521">
    <property type="entry name" value="P5CR"/>
    <property type="match status" value="1"/>
</dbReference>
<accession>A0A1R1QS90</accession>
<comment type="similarity">
    <text evidence="1">Belongs to the pyrroline-5-carboxylate reductase family.</text>
</comment>
<dbReference type="Proteomes" id="UP000187367">
    <property type="component" value="Unassembled WGS sequence"/>
</dbReference>
<dbReference type="SUPFAM" id="SSF51735">
    <property type="entry name" value="NAD(P)-binding Rossmann-fold domains"/>
    <property type="match status" value="1"/>
</dbReference>
<dbReference type="Pfam" id="PF14748">
    <property type="entry name" value="P5CR_dimer"/>
    <property type="match status" value="1"/>
</dbReference>
<dbReference type="GO" id="GO:0055129">
    <property type="term" value="P:L-proline biosynthetic process"/>
    <property type="evidence" value="ECO:0007669"/>
    <property type="project" value="TreeGrafter"/>
</dbReference>
<evidence type="ECO:0000259" key="4">
    <source>
        <dbReference type="Pfam" id="PF14748"/>
    </source>
</evidence>